<dbReference type="AlphaFoldDB" id="A0A8J1Y334"/>
<dbReference type="OrthoDB" id="6148679at2759"/>
<sequence>MTSAKGSEHLNEPQWTDFETERFWRVMEPYIRGLISCSIVKQTDINFSDLDPNSRNELDVCLGEVQKLLWSGKYTQAVYNLRAIQSFFNDPILGEYGTTSNQDTLSILKAIFTRKLPPRRASLVQMHCKASSI</sequence>
<gene>
    <name evidence="1" type="ORF">OFUS_LOCUS7838</name>
</gene>
<name>A0A8J1Y334_OWEFU</name>
<dbReference type="Proteomes" id="UP000749559">
    <property type="component" value="Unassembled WGS sequence"/>
</dbReference>
<proteinExistence type="predicted"/>
<keyword evidence="2" id="KW-1185">Reference proteome</keyword>
<comment type="caution">
    <text evidence="1">The sequence shown here is derived from an EMBL/GenBank/DDBJ whole genome shotgun (WGS) entry which is preliminary data.</text>
</comment>
<evidence type="ECO:0000313" key="1">
    <source>
        <dbReference type="EMBL" id="CAH1781240.1"/>
    </source>
</evidence>
<protein>
    <submittedName>
        <fullName evidence="1">Uncharacterized protein</fullName>
    </submittedName>
</protein>
<evidence type="ECO:0000313" key="2">
    <source>
        <dbReference type="Proteomes" id="UP000749559"/>
    </source>
</evidence>
<organism evidence="1 2">
    <name type="scientific">Owenia fusiformis</name>
    <name type="common">Polychaete worm</name>
    <dbReference type="NCBI Taxonomy" id="6347"/>
    <lineage>
        <taxon>Eukaryota</taxon>
        <taxon>Metazoa</taxon>
        <taxon>Spiralia</taxon>
        <taxon>Lophotrochozoa</taxon>
        <taxon>Annelida</taxon>
        <taxon>Polychaeta</taxon>
        <taxon>Sedentaria</taxon>
        <taxon>Canalipalpata</taxon>
        <taxon>Sabellida</taxon>
        <taxon>Oweniida</taxon>
        <taxon>Oweniidae</taxon>
        <taxon>Owenia</taxon>
    </lineage>
</organism>
<accession>A0A8J1Y334</accession>
<dbReference type="EMBL" id="CAIIXF020000004">
    <property type="protein sequence ID" value="CAH1781240.1"/>
    <property type="molecule type" value="Genomic_DNA"/>
</dbReference>
<reference evidence="1" key="1">
    <citation type="submission" date="2022-03" db="EMBL/GenBank/DDBJ databases">
        <authorList>
            <person name="Martin C."/>
        </authorList>
    </citation>
    <scope>NUCLEOTIDE SEQUENCE</scope>
</reference>